<feature type="region of interest" description="Disordered" evidence="1">
    <location>
        <begin position="1"/>
        <end position="21"/>
    </location>
</feature>
<gene>
    <name evidence="2" type="ORF">AVDCRST_MAG56-1314</name>
</gene>
<reference evidence="2" key="1">
    <citation type="submission" date="2020-02" db="EMBL/GenBank/DDBJ databases">
        <authorList>
            <person name="Meier V. D."/>
        </authorList>
    </citation>
    <scope>NUCLEOTIDE SEQUENCE</scope>
    <source>
        <strain evidence="2">AVDCRST_MAG56</strain>
    </source>
</reference>
<evidence type="ECO:0000256" key="1">
    <source>
        <dbReference type="SAM" id="MobiDB-lite"/>
    </source>
</evidence>
<sequence>MASPAAAARHRDPGDRPAGPPERRVVVIQILFRVINRVFPAFFHSFILNLTL</sequence>
<name>A0A6J4I1W5_9SPHI</name>
<dbReference type="EMBL" id="CADCTQ010000121">
    <property type="protein sequence ID" value="CAA9238118.1"/>
    <property type="molecule type" value="Genomic_DNA"/>
</dbReference>
<protein>
    <submittedName>
        <fullName evidence="2">Uncharacterized protein</fullName>
    </submittedName>
</protein>
<accession>A0A6J4I1W5</accession>
<evidence type="ECO:0000313" key="2">
    <source>
        <dbReference type="EMBL" id="CAA9238118.1"/>
    </source>
</evidence>
<organism evidence="2">
    <name type="scientific">uncultured Cytophagales bacterium</name>
    <dbReference type="NCBI Taxonomy" id="158755"/>
    <lineage>
        <taxon>Bacteria</taxon>
        <taxon>Pseudomonadati</taxon>
        <taxon>Bacteroidota</taxon>
        <taxon>Sphingobacteriia</taxon>
        <taxon>Sphingobacteriales</taxon>
        <taxon>environmental samples</taxon>
    </lineage>
</organism>
<proteinExistence type="predicted"/>
<dbReference type="AlphaFoldDB" id="A0A6J4I1W5"/>
<feature type="compositionally biased region" description="Basic and acidic residues" evidence="1">
    <location>
        <begin position="9"/>
        <end position="21"/>
    </location>
</feature>